<dbReference type="Gene3D" id="3.40.50.2300">
    <property type="match status" value="1"/>
</dbReference>
<organism evidence="7 8">
    <name type="scientific">Patella caerulea</name>
    <name type="common">Rayed Mediterranean limpet</name>
    <dbReference type="NCBI Taxonomy" id="87958"/>
    <lineage>
        <taxon>Eukaryota</taxon>
        <taxon>Metazoa</taxon>
        <taxon>Spiralia</taxon>
        <taxon>Lophotrochozoa</taxon>
        <taxon>Mollusca</taxon>
        <taxon>Gastropoda</taxon>
        <taxon>Patellogastropoda</taxon>
        <taxon>Patelloidea</taxon>
        <taxon>Patellidae</taxon>
        <taxon>Patella</taxon>
    </lineage>
</organism>
<dbReference type="GO" id="GO:0017046">
    <property type="term" value="F:peptide hormone binding"/>
    <property type="evidence" value="ECO:0007669"/>
    <property type="project" value="TreeGrafter"/>
</dbReference>
<dbReference type="Pfam" id="PF01094">
    <property type="entry name" value="ANF_receptor"/>
    <property type="match status" value="1"/>
</dbReference>
<dbReference type="InterPro" id="IPR028082">
    <property type="entry name" value="Peripla_BP_I"/>
</dbReference>
<dbReference type="GO" id="GO:0016020">
    <property type="term" value="C:membrane"/>
    <property type="evidence" value="ECO:0007669"/>
    <property type="project" value="UniProtKB-SubCell"/>
</dbReference>
<keyword evidence="5" id="KW-0732">Signal</keyword>
<evidence type="ECO:0000313" key="7">
    <source>
        <dbReference type="EMBL" id="KAK6176548.1"/>
    </source>
</evidence>
<feature type="chain" id="PRO_5042858106" description="Receptor ligand binding region domain-containing protein" evidence="5">
    <location>
        <begin position="21"/>
        <end position="232"/>
    </location>
</feature>
<reference evidence="7 8" key="1">
    <citation type="submission" date="2024-01" db="EMBL/GenBank/DDBJ databases">
        <title>The genome of the rayed Mediterranean limpet Patella caerulea (Linnaeus, 1758).</title>
        <authorList>
            <person name="Anh-Thu Weber A."/>
            <person name="Halstead-Nussloch G."/>
        </authorList>
    </citation>
    <scope>NUCLEOTIDE SEQUENCE [LARGE SCALE GENOMIC DNA]</scope>
    <source>
        <strain evidence="7">AATW-2023a</strain>
        <tissue evidence="7">Whole specimen</tissue>
    </source>
</reference>
<keyword evidence="3" id="KW-1133">Transmembrane helix</keyword>
<evidence type="ECO:0000256" key="4">
    <source>
        <dbReference type="ARBA" id="ARBA00023136"/>
    </source>
</evidence>
<feature type="domain" description="Receptor ligand binding region" evidence="6">
    <location>
        <begin position="45"/>
        <end position="172"/>
    </location>
</feature>
<evidence type="ECO:0000256" key="3">
    <source>
        <dbReference type="ARBA" id="ARBA00022989"/>
    </source>
</evidence>
<evidence type="ECO:0000256" key="2">
    <source>
        <dbReference type="ARBA" id="ARBA00022692"/>
    </source>
</evidence>
<evidence type="ECO:0000259" key="6">
    <source>
        <dbReference type="Pfam" id="PF01094"/>
    </source>
</evidence>
<dbReference type="GO" id="GO:0007165">
    <property type="term" value="P:signal transduction"/>
    <property type="evidence" value="ECO:0007669"/>
    <property type="project" value="TreeGrafter"/>
</dbReference>
<evidence type="ECO:0000256" key="1">
    <source>
        <dbReference type="ARBA" id="ARBA00004370"/>
    </source>
</evidence>
<dbReference type="AlphaFoldDB" id="A0AAN8PJQ4"/>
<comment type="caution">
    <text evidence="7">The sequence shown here is derived from an EMBL/GenBank/DDBJ whole genome shotgun (WGS) entry which is preliminary data.</text>
</comment>
<evidence type="ECO:0000256" key="5">
    <source>
        <dbReference type="SAM" id="SignalP"/>
    </source>
</evidence>
<dbReference type="EMBL" id="JAZGQO010000010">
    <property type="protein sequence ID" value="KAK6176548.1"/>
    <property type="molecule type" value="Genomic_DNA"/>
</dbReference>
<dbReference type="PANTHER" id="PTHR44755:SF11">
    <property type="entry name" value="ATRIAL NATRIURETIC PEPTIDE RECEPTOR 3 ISOFORM X1"/>
    <property type="match status" value="1"/>
</dbReference>
<dbReference type="Proteomes" id="UP001347796">
    <property type="component" value="Unassembled WGS sequence"/>
</dbReference>
<accession>A0AAN8PJQ4</accession>
<gene>
    <name evidence="7" type="ORF">SNE40_014811</name>
</gene>
<comment type="subcellular location">
    <subcellularLocation>
        <location evidence="1">Membrane</location>
    </subcellularLocation>
</comment>
<evidence type="ECO:0000313" key="8">
    <source>
        <dbReference type="Proteomes" id="UP001347796"/>
    </source>
</evidence>
<keyword evidence="4" id="KW-0472">Membrane</keyword>
<dbReference type="PANTHER" id="PTHR44755">
    <property type="entry name" value="NATRIURETIC PEPTIDE RECEPTOR 3-RELATED"/>
    <property type="match status" value="1"/>
</dbReference>
<keyword evidence="8" id="KW-1185">Reference proteome</keyword>
<sequence>MWYFNVILIVLCVISPRNCARRHNQITIATLLPADDSRLFSIRRVAPALSIAIGYVNRKGLLPRKELVVEYADTKCRVAEAMNEAINYFVRKRVNVFFGPCCDYPAAPIARQAPFWNIPMITPGAMARDFALMKRTMFPLLTRIGTDFNSLVTFIISVLQEFNWSKVKLLYDPLGQDDVVGRFCHIAADGIHYGLRNQRTIQNLSQEYFKFDVISDILDNFASEVGLNIGGK</sequence>
<name>A0AAN8PJQ4_PATCE</name>
<proteinExistence type="predicted"/>
<dbReference type="InterPro" id="IPR001828">
    <property type="entry name" value="ANF_lig-bd_rcpt"/>
</dbReference>
<protein>
    <recommendedName>
        <fullName evidence="6">Receptor ligand binding region domain-containing protein</fullName>
    </recommendedName>
</protein>
<dbReference type="GO" id="GO:0038023">
    <property type="term" value="F:signaling receptor activity"/>
    <property type="evidence" value="ECO:0007669"/>
    <property type="project" value="TreeGrafter"/>
</dbReference>
<keyword evidence="2" id="KW-0812">Transmembrane</keyword>
<feature type="signal peptide" evidence="5">
    <location>
        <begin position="1"/>
        <end position="20"/>
    </location>
</feature>
<dbReference type="InterPro" id="IPR052612">
    <property type="entry name" value="ANP_Clearance_Receptor"/>
</dbReference>
<dbReference type="SUPFAM" id="SSF53822">
    <property type="entry name" value="Periplasmic binding protein-like I"/>
    <property type="match status" value="1"/>
</dbReference>